<name>A0A972J8R8_9RHOO</name>
<sequence length="408" mass="42967">MSDFTMPSLGADMEDGTFVEWLVAPGDTVKRGQVVCVVETQKGAVEVEIWTDGVVDALIAEPGHKIPVGGVMAKILVKGEAPAAREGVAAKPAPEKPGVPEPEARPSARTAAPAKGVQPLRSATRLRITPAARRRAEALGVDPTKASATGGDGAITLADVERAAAVRPTQQAPSKPTVKDDAEARRSAMRDAIAAAMSLSNREIPHYYLGTAIDVAPALAWLEAHNSGLPTAGRVLFAVLQLRAVALALREVPALNGWYENGVFRSAEACHIGVAIALRGGGLVAPALRDADRLPIDAMMTALADLLRRTRAGQLRSSELSETSITVTNLGDLGVETVQGVIYPPQVALVGFGRITEKPWAENGRLFATRCVHASLAADHRVTDGAIGARFLARVADLLSRPETLWQD</sequence>
<dbReference type="EC" id="2.3.1.-" evidence="7"/>
<dbReference type="InterPro" id="IPR000089">
    <property type="entry name" value="Biotin_lipoyl"/>
</dbReference>
<evidence type="ECO:0000256" key="6">
    <source>
        <dbReference type="ARBA" id="ARBA00023315"/>
    </source>
</evidence>
<keyword evidence="5 7" id="KW-0450">Lipoyl</keyword>
<dbReference type="InterPro" id="IPR023213">
    <property type="entry name" value="CAT-like_dom_sf"/>
</dbReference>
<comment type="subunit">
    <text evidence="3">Forms a 24-polypeptide structural core with octahedral symmetry.</text>
</comment>
<evidence type="ECO:0000313" key="12">
    <source>
        <dbReference type="Proteomes" id="UP000599523"/>
    </source>
</evidence>
<feature type="domain" description="Peripheral subunit-binding (PSBD)" evidence="10">
    <location>
        <begin position="127"/>
        <end position="164"/>
    </location>
</feature>
<keyword evidence="6 7" id="KW-0012">Acyltransferase</keyword>
<dbReference type="CDD" id="cd06849">
    <property type="entry name" value="lipoyl_domain"/>
    <property type="match status" value="1"/>
</dbReference>
<dbReference type="InterPro" id="IPR050743">
    <property type="entry name" value="2-oxoacid_DH_E2_comp"/>
</dbReference>
<dbReference type="InterPro" id="IPR036625">
    <property type="entry name" value="E3-bd_dom_sf"/>
</dbReference>
<keyword evidence="4 7" id="KW-0808">Transferase</keyword>
<evidence type="ECO:0000256" key="8">
    <source>
        <dbReference type="SAM" id="MobiDB-lite"/>
    </source>
</evidence>
<dbReference type="PROSITE" id="PS50968">
    <property type="entry name" value="BIOTINYL_LIPOYL"/>
    <property type="match status" value="1"/>
</dbReference>
<accession>A0A972J8R8</accession>
<evidence type="ECO:0000259" key="9">
    <source>
        <dbReference type="PROSITE" id="PS50968"/>
    </source>
</evidence>
<evidence type="ECO:0000256" key="2">
    <source>
        <dbReference type="ARBA" id="ARBA00007317"/>
    </source>
</evidence>
<feature type="domain" description="Lipoyl-binding" evidence="9">
    <location>
        <begin position="1"/>
        <end position="76"/>
    </location>
</feature>
<dbReference type="GO" id="GO:0016407">
    <property type="term" value="F:acetyltransferase activity"/>
    <property type="evidence" value="ECO:0007669"/>
    <property type="project" value="TreeGrafter"/>
</dbReference>
<evidence type="ECO:0000259" key="10">
    <source>
        <dbReference type="PROSITE" id="PS51826"/>
    </source>
</evidence>
<dbReference type="SUPFAM" id="SSF52777">
    <property type="entry name" value="CoA-dependent acyltransferases"/>
    <property type="match status" value="1"/>
</dbReference>
<dbReference type="RefSeq" id="WP_168988696.1">
    <property type="nucleotide sequence ID" value="NZ_CAWPHM010000316.1"/>
</dbReference>
<comment type="cofactor">
    <cofactor evidence="1 7">
        <name>(R)-lipoate</name>
        <dbReference type="ChEBI" id="CHEBI:83088"/>
    </cofactor>
</comment>
<comment type="caution">
    <text evidence="11">The sequence shown here is derived from an EMBL/GenBank/DDBJ whole genome shotgun (WGS) entry which is preliminary data.</text>
</comment>
<evidence type="ECO:0000256" key="5">
    <source>
        <dbReference type="ARBA" id="ARBA00022823"/>
    </source>
</evidence>
<evidence type="ECO:0000313" key="11">
    <source>
        <dbReference type="EMBL" id="NMG03999.1"/>
    </source>
</evidence>
<dbReference type="InterPro" id="IPR003016">
    <property type="entry name" value="2-oxoA_DH_lipoyl-BS"/>
</dbReference>
<dbReference type="EMBL" id="WTVM01000087">
    <property type="protein sequence ID" value="NMG03999.1"/>
    <property type="molecule type" value="Genomic_DNA"/>
</dbReference>
<gene>
    <name evidence="11" type="ORF">GPA21_13635</name>
</gene>
<dbReference type="Gene3D" id="3.30.559.10">
    <property type="entry name" value="Chloramphenicol acetyltransferase-like domain"/>
    <property type="match status" value="1"/>
</dbReference>
<dbReference type="InterPro" id="IPR011053">
    <property type="entry name" value="Single_hybrid_motif"/>
</dbReference>
<evidence type="ECO:0000256" key="1">
    <source>
        <dbReference type="ARBA" id="ARBA00001938"/>
    </source>
</evidence>
<dbReference type="GO" id="GO:0031405">
    <property type="term" value="F:lipoic acid binding"/>
    <property type="evidence" value="ECO:0007669"/>
    <property type="project" value="TreeGrafter"/>
</dbReference>
<organism evidence="11 12">
    <name type="scientific">Azoarcus taiwanensis</name>
    <dbReference type="NCBI Taxonomy" id="666964"/>
    <lineage>
        <taxon>Bacteria</taxon>
        <taxon>Pseudomonadati</taxon>
        <taxon>Pseudomonadota</taxon>
        <taxon>Betaproteobacteria</taxon>
        <taxon>Rhodocyclales</taxon>
        <taxon>Zoogloeaceae</taxon>
        <taxon>Azoarcus</taxon>
    </lineage>
</organism>
<dbReference type="SUPFAM" id="SSF51230">
    <property type="entry name" value="Single hybrid motif"/>
    <property type="match status" value="1"/>
</dbReference>
<dbReference type="PANTHER" id="PTHR43178">
    <property type="entry name" value="DIHYDROLIPOAMIDE ACETYLTRANSFERASE COMPONENT OF PYRUVATE DEHYDROGENASE COMPLEX"/>
    <property type="match status" value="1"/>
</dbReference>
<dbReference type="Pfam" id="PF00364">
    <property type="entry name" value="Biotin_lipoyl"/>
    <property type="match status" value="1"/>
</dbReference>
<feature type="region of interest" description="Disordered" evidence="8">
    <location>
        <begin position="86"/>
        <end position="122"/>
    </location>
</feature>
<dbReference type="Gene3D" id="4.10.320.10">
    <property type="entry name" value="E3-binding domain"/>
    <property type="match status" value="1"/>
</dbReference>
<reference evidence="11" key="1">
    <citation type="submission" date="2019-12" db="EMBL/GenBank/DDBJ databases">
        <title>Comparative genomics gives insights into the taxonomy of the Azoarcus-Aromatoleum group and reveals separate origins of nif in the plant-associated Azoarcus and non-plant-associated Aromatoleum sub-groups.</title>
        <authorList>
            <person name="Lafos M."/>
            <person name="Maluk M."/>
            <person name="Batista M."/>
            <person name="Junghare M."/>
            <person name="Carmona M."/>
            <person name="Faoro H."/>
            <person name="Cruz L.M."/>
            <person name="Battistoni F."/>
            <person name="De Souza E."/>
            <person name="Pedrosa F."/>
            <person name="Chen W.-M."/>
            <person name="Poole P.S."/>
            <person name="Dixon R.A."/>
            <person name="James E.K."/>
        </authorList>
    </citation>
    <scope>NUCLEOTIDE SEQUENCE</scope>
    <source>
        <strain evidence="11">NSC3</strain>
    </source>
</reference>
<dbReference type="GO" id="GO:0005737">
    <property type="term" value="C:cytoplasm"/>
    <property type="evidence" value="ECO:0007669"/>
    <property type="project" value="TreeGrafter"/>
</dbReference>
<evidence type="ECO:0000256" key="4">
    <source>
        <dbReference type="ARBA" id="ARBA00022679"/>
    </source>
</evidence>
<comment type="similarity">
    <text evidence="2 7">Belongs to the 2-oxoacid dehydrogenase family.</text>
</comment>
<dbReference type="InterPro" id="IPR001078">
    <property type="entry name" value="2-oxoacid_DH_actylTfrase"/>
</dbReference>
<protein>
    <recommendedName>
        <fullName evidence="7">Dihydrolipoamide acetyltransferase component of pyruvate dehydrogenase complex</fullName>
        <ecNumber evidence="7">2.3.1.-</ecNumber>
    </recommendedName>
</protein>
<dbReference type="Gene3D" id="2.40.50.100">
    <property type="match status" value="1"/>
</dbReference>
<dbReference type="PROSITE" id="PS51826">
    <property type="entry name" value="PSBD"/>
    <property type="match status" value="1"/>
</dbReference>
<dbReference type="Pfam" id="PF00198">
    <property type="entry name" value="2-oxoacid_dh"/>
    <property type="match status" value="1"/>
</dbReference>
<dbReference type="Proteomes" id="UP000599523">
    <property type="component" value="Unassembled WGS sequence"/>
</dbReference>
<dbReference type="AlphaFoldDB" id="A0A972J8R8"/>
<evidence type="ECO:0000256" key="3">
    <source>
        <dbReference type="ARBA" id="ARBA00011484"/>
    </source>
</evidence>
<dbReference type="PROSITE" id="PS00189">
    <property type="entry name" value="LIPOYL"/>
    <property type="match status" value="1"/>
</dbReference>
<keyword evidence="12" id="KW-1185">Reference proteome</keyword>
<evidence type="ECO:0000256" key="7">
    <source>
        <dbReference type="RuleBase" id="RU003423"/>
    </source>
</evidence>
<dbReference type="PANTHER" id="PTHR43178:SF5">
    <property type="entry name" value="LIPOAMIDE ACYLTRANSFERASE COMPONENT OF BRANCHED-CHAIN ALPHA-KETO ACID DEHYDROGENASE COMPLEX, MITOCHONDRIAL"/>
    <property type="match status" value="1"/>
</dbReference>
<dbReference type="SUPFAM" id="SSF47005">
    <property type="entry name" value="Peripheral subunit-binding domain of 2-oxo acid dehydrogenase complex"/>
    <property type="match status" value="1"/>
</dbReference>
<dbReference type="Pfam" id="PF02817">
    <property type="entry name" value="E3_binding"/>
    <property type="match status" value="1"/>
</dbReference>
<dbReference type="InterPro" id="IPR004167">
    <property type="entry name" value="PSBD"/>
</dbReference>
<proteinExistence type="inferred from homology"/>